<protein>
    <submittedName>
        <fullName evidence="2">Uncharacterized protein</fullName>
    </submittedName>
</protein>
<feature type="compositionally biased region" description="Basic and acidic residues" evidence="1">
    <location>
        <begin position="179"/>
        <end position="202"/>
    </location>
</feature>
<feature type="region of interest" description="Disordered" evidence="1">
    <location>
        <begin position="1"/>
        <end position="24"/>
    </location>
</feature>
<dbReference type="EMBL" id="KV417507">
    <property type="protein sequence ID" value="KZP27741.1"/>
    <property type="molecule type" value="Genomic_DNA"/>
</dbReference>
<feature type="compositionally biased region" description="Basic and acidic residues" evidence="1">
    <location>
        <begin position="104"/>
        <end position="117"/>
    </location>
</feature>
<feature type="compositionally biased region" description="Basic residues" evidence="1">
    <location>
        <begin position="203"/>
        <end position="212"/>
    </location>
</feature>
<feature type="compositionally biased region" description="Low complexity" evidence="1">
    <location>
        <begin position="15"/>
        <end position="24"/>
    </location>
</feature>
<dbReference type="AlphaFoldDB" id="A0A166QZP8"/>
<feature type="region of interest" description="Disordered" evidence="1">
    <location>
        <begin position="60"/>
        <end position="159"/>
    </location>
</feature>
<feature type="compositionally biased region" description="Basic and acidic residues" evidence="1">
    <location>
        <begin position="135"/>
        <end position="159"/>
    </location>
</feature>
<feature type="compositionally biased region" description="Polar residues" evidence="1">
    <location>
        <begin position="251"/>
        <end position="264"/>
    </location>
</feature>
<dbReference type="Proteomes" id="UP000076532">
    <property type="component" value="Unassembled WGS sequence"/>
</dbReference>
<evidence type="ECO:0000313" key="2">
    <source>
        <dbReference type="EMBL" id="KZP27741.1"/>
    </source>
</evidence>
<evidence type="ECO:0000313" key="3">
    <source>
        <dbReference type="Proteomes" id="UP000076532"/>
    </source>
</evidence>
<feature type="compositionally biased region" description="Pro residues" evidence="1">
    <location>
        <begin position="81"/>
        <end position="91"/>
    </location>
</feature>
<feature type="region of interest" description="Disordered" evidence="1">
    <location>
        <begin position="173"/>
        <end position="332"/>
    </location>
</feature>
<sequence length="734" mass="80426">MDNSHSQGPHGFSVPQTAATAPDTAMDDAMTQFAAQNNWAPTRQLARLLSRLPHMARSQVNPQFPGYAGPPPDAVAHAGPAPAPIALPPVPSMLSTDRAVPSARPRDDEKPVTKADPTDPAPAPHPTVIPSLHADSTEMTERDTHKRTDDVRQDAYNRVSARVEDQARLLVSQNAEIEGMQRELDHRDRGRNDDRRDRDRKASRPQSPRRRAPSPYRGRREAPMPSPRRRSASPVTRRAIPPTAGGRPTRSRSASPAAPTTQGPSKEHPPLGTPGNPVPDPHYDSLDSFLSDSDSDSEDNEKKTKHYNQCIARRRDRDGPPPTQPDHIGSLGMARHHGVYADTEIKTVDDVKRLLKAAETNNDACQYLDWINTQLQKGSTARTVGQQELVTRWSGFLAFNKERRNAARTEAGLPAATNESRKCRGRPASSGNASNPMEVDEALPGTAPSTAERDHHTWYATLLPAQQVYAGATPSQWPAGMCQDIGGVPTWVPPFAQQEWLAPWAGDTKAAMFSRGLAPQCRNHDSASNIRRQEFLRVFWSLWNTPGLYTHLATEIRLTPGNQPLEHFPFITNNITILTIVLWLLDHGVGPDSRMIPLLESYAQHTIRDQPLLAPLVTSRPIDEWIAELGSLLNAESHTLRYPLPVSAEWEQVTAVELQLRDRAFTGYHTAQDTVNPASTTTGPASGIQPSADTGRNPGASSAAMDDSADTASLVFIGPVLPPNTDVEMTSDKK</sequence>
<keyword evidence="3" id="KW-1185">Reference proteome</keyword>
<feature type="region of interest" description="Disordered" evidence="1">
    <location>
        <begin position="671"/>
        <end position="707"/>
    </location>
</feature>
<gene>
    <name evidence="2" type="ORF">FIBSPDRAFT_948317</name>
</gene>
<accession>A0A166QZP8</accession>
<feature type="compositionally biased region" description="Polar residues" evidence="1">
    <location>
        <begin position="671"/>
        <end position="694"/>
    </location>
</feature>
<feature type="region of interest" description="Disordered" evidence="1">
    <location>
        <begin position="407"/>
        <end position="451"/>
    </location>
</feature>
<organism evidence="2 3">
    <name type="scientific">Athelia psychrophila</name>
    <dbReference type="NCBI Taxonomy" id="1759441"/>
    <lineage>
        <taxon>Eukaryota</taxon>
        <taxon>Fungi</taxon>
        <taxon>Dikarya</taxon>
        <taxon>Basidiomycota</taxon>
        <taxon>Agaricomycotina</taxon>
        <taxon>Agaricomycetes</taxon>
        <taxon>Agaricomycetidae</taxon>
        <taxon>Atheliales</taxon>
        <taxon>Atheliaceae</taxon>
        <taxon>Athelia</taxon>
    </lineage>
</organism>
<reference evidence="2 3" key="1">
    <citation type="journal article" date="2016" name="Mol. Biol. Evol.">
        <title>Comparative Genomics of Early-Diverging Mushroom-Forming Fungi Provides Insights into the Origins of Lignocellulose Decay Capabilities.</title>
        <authorList>
            <person name="Nagy L.G."/>
            <person name="Riley R."/>
            <person name="Tritt A."/>
            <person name="Adam C."/>
            <person name="Daum C."/>
            <person name="Floudas D."/>
            <person name="Sun H."/>
            <person name="Yadav J.S."/>
            <person name="Pangilinan J."/>
            <person name="Larsson K.H."/>
            <person name="Matsuura K."/>
            <person name="Barry K."/>
            <person name="Labutti K."/>
            <person name="Kuo R."/>
            <person name="Ohm R.A."/>
            <person name="Bhattacharya S.S."/>
            <person name="Shirouzu T."/>
            <person name="Yoshinaga Y."/>
            <person name="Martin F.M."/>
            <person name="Grigoriev I.V."/>
            <person name="Hibbett D.S."/>
        </authorList>
    </citation>
    <scope>NUCLEOTIDE SEQUENCE [LARGE SCALE GENOMIC DNA]</scope>
    <source>
        <strain evidence="2 3">CBS 109695</strain>
    </source>
</reference>
<evidence type="ECO:0000256" key="1">
    <source>
        <dbReference type="SAM" id="MobiDB-lite"/>
    </source>
</evidence>
<proteinExistence type="predicted"/>
<dbReference type="OrthoDB" id="2953420at2759"/>
<name>A0A166QZP8_9AGAM</name>